<name>A0ABP3AW88_9LIST</name>
<dbReference type="SMART" id="SM01217">
    <property type="entry name" value="Fn3_like"/>
    <property type="match status" value="1"/>
</dbReference>
<dbReference type="PRINTS" id="PR00133">
    <property type="entry name" value="GLHYDRLASE3"/>
</dbReference>
<evidence type="ECO:0000256" key="4">
    <source>
        <dbReference type="SAM" id="SignalP"/>
    </source>
</evidence>
<dbReference type="InterPro" id="IPR001764">
    <property type="entry name" value="Glyco_hydro_3_N"/>
</dbReference>
<dbReference type="SUPFAM" id="SSF52279">
    <property type="entry name" value="Beta-D-glucan exohydrolase, C-terminal domain"/>
    <property type="match status" value="1"/>
</dbReference>
<dbReference type="RefSeq" id="WP_206538331.1">
    <property type="nucleotide sequence ID" value="NZ_AODF01000026.1"/>
</dbReference>
<dbReference type="Proteomes" id="UP000019249">
    <property type="component" value="Unassembled WGS sequence"/>
</dbReference>
<feature type="signal peptide" evidence="4">
    <location>
        <begin position="1"/>
        <end position="27"/>
    </location>
</feature>
<dbReference type="InterPro" id="IPR013783">
    <property type="entry name" value="Ig-like_fold"/>
</dbReference>
<sequence>MKKKIGVTLGWTAFLGAMMLFPSISFAASEEPSYGINIQQVIFWITAATVTIAAALLILSIYRMIKLKKTRKIWWSIMALLLVVVVTISIAVNSFALIANTYMSKSQIDETKVEQARGDAKLLTRQMEAEGIVMLENKKNILPLQKGNVNVFGYSSRAVVYGGSGSGGGKEFDNITLQQGLKNAGFKPNPKLTKFYDKRYVPREKVNIHKLVGGDFNSHEPKTSEYSSELLKSARDYSDTALVVFSRNSGEGADIATDMEGYAGGTKGKHYLELTKNEEAMLEMVKTNFKKVVILVNSSYPMELGFLKDDKIQAALWIGNPGSTGFDAVGSVLNGETNPSGRLVDTYAYDATSAPSYYNIGEFPYKNSTFKDGDNTWHYKYIDYAEGIYVGYRYYETRYVDNKTGKVNEAAYQKSVQYPFGYGLSYSRFSQKIVDYKADNKTITLKAAVKNEGTMAGKEVAQVYFTPPYSPGGIEKPHVVLADFGKTKLLKPGETEILTLKINVEDMASYDDQHEKAYLLEKGDYQIKLMNNAHDLLDQKEYQVPKTIIYGQTNKRKTDQIAATNQFDDSRGDVKYVSRADWEGTLPKQVAKPKEASKKMLQELKDFSVHVDKNAKPIKFKDHGLSLYDLKGLDYDDPKWEKLLEQLSVKDMNNLISYGGFQTVAVNSVKKPATIDSDGPAGINQLVSGAQGNQYASEVVMASTWNKQLAEEVGESLGVEAKASNITGLYLPGVNLHRSPFAGRNFEYYSEDPILSGEIGKSVAVGAQKKGSYTFMKHFAMYDQETKRYEYPTGATTWATEQSMREVYLKPFEIAVKEGHISGIMSSYNRLGTTWVGVSKNLLKTVLRDEWGFKGTVITDFYKPQYMNVDEGLAAGNDLVLYVMPIKLKKETTETNWGQQNMRTASHNILYTVVNSHAYDVVERSIPTWVILYTVVNSHAYDVVERSIPTWVILYAIGDLLLLTFIGYMMYRLTNSKKSKRKKKKKTNCFIMKEKSSRD</sequence>
<keyword evidence="3" id="KW-0472">Membrane</keyword>
<feature type="chain" id="PRO_5047363256" evidence="4">
    <location>
        <begin position="28"/>
        <end position="999"/>
    </location>
</feature>
<evidence type="ECO:0000259" key="5">
    <source>
        <dbReference type="SMART" id="SM01217"/>
    </source>
</evidence>
<feature type="transmembrane region" description="Helical" evidence="3">
    <location>
        <begin position="43"/>
        <end position="62"/>
    </location>
</feature>
<keyword evidence="3" id="KW-1133">Transmembrane helix</keyword>
<dbReference type="Gene3D" id="3.20.20.300">
    <property type="entry name" value="Glycoside hydrolase, family 3, N-terminal domain"/>
    <property type="match status" value="1"/>
</dbReference>
<dbReference type="Pfam" id="PF14310">
    <property type="entry name" value="Fn3-like"/>
    <property type="match status" value="1"/>
</dbReference>
<dbReference type="Pfam" id="PF01915">
    <property type="entry name" value="Glyco_hydro_3_C"/>
    <property type="match status" value="1"/>
</dbReference>
<dbReference type="InterPro" id="IPR036962">
    <property type="entry name" value="Glyco_hydro_3_N_sf"/>
</dbReference>
<feature type="domain" description="Fibronectin type III-like" evidence="5">
    <location>
        <begin position="459"/>
        <end position="533"/>
    </location>
</feature>
<gene>
    <name evidence="6" type="ORF">MFLO_11135</name>
</gene>
<organism evidence="6 7">
    <name type="scientific">Listeria floridensis FSL S10-1187</name>
    <dbReference type="NCBI Taxonomy" id="1265817"/>
    <lineage>
        <taxon>Bacteria</taxon>
        <taxon>Bacillati</taxon>
        <taxon>Bacillota</taxon>
        <taxon>Bacilli</taxon>
        <taxon>Bacillales</taxon>
        <taxon>Listeriaceae</taxon>
        <taxon>Listeria</taxon>
    </lineage>
</organism>
<dbReference type="InterPro" id="IPR026891">
    <property type="entry name" value="Fn3-like"/>
</dbReference>
<proteinExistence type="inferred from homology"/>
<dbReference type="InterPro" id="IPR036881">
    <property type="entry name" value="Glyco_hydro_3_C_sf"/>
</dbReference>
<reference evidence="6 7" key="1">
    <citation type="journal article" date="2014" name="Int. J. Syst. Evol. Microbiol.">
        <title>Listeria floridensis sp. nov., Listeria aquatica sp. nov., Listeria cornellensis sp. nov., Listeria riparia sp. nov. and Listeria grandensis sp. nov., from agricultural and natural environments.</title>
        <authorList>
            <person name="den Bakker H.C."/>
            <person name="Warchocki S."/>
            <person name="Wright E.M."/>
            <person name="Allred A.F."/>
            <person name="Ahlstrom C."/>
            <person name="Manuel C.S."/>
            <person name="Stasiewicz M.J."/>
            <person name="Burrell A."/>
            <person name="Roof S."/>
            <person name="Strawn L."/>
            <person name="Fortes E.D."/>
            <person name="Nightingale K.K."/>
            <person name="Kephart D."/>
            <person name="Wiedmann M."/>
        </authorList>
    </citation>
    <scope>NUCLEOTIDE SEQUENCE [LARGE SCALE GENOMIC DNA]</scope>
    <source>
        <strain evidence="6 7">FSL S10-1187</strain>
    </source>
</reference>
<evidence type="ECO:0000256" key="3">
    <source>
        <dbReference type="SAM" id="Phobius"/>
    </source>
</evidence>
<evidence type="ECO:0000313" key="7">
    <source>
        <dbReference type="Proteomes" id="UP000019249"/>
    </source>
</evidence>
<dbReference type="SUPFAM" id="SSF51445">
    <property type="entry name" value="(Trans)glycosidases"/>
    <property type="match status" value="1"/>
</dbReference>
<evidence type="ECO:0000256" key="2">
    <source>
        <dbReference type="ARBA" id="ARBA00022801"/>
    </source>
</evidence>
<dbReference type="InterPro" id="IPR002772">
    <property type="entry name" value="Glyco_hydro_3_C"/>
</dbReference>
<feature type="transmembrane region" description="Helical" evidence="3">
    <location>
        <begin position="74"/>
        <end position="98"/>
    </location>
</feature>
<comment type="similarity">
    <text evidence="1">Belongs to the glycosyl hydrolase 3 family.</text>
</comment>
<dbReference type="PANTHER" id="PTHR42715">
    <property type="entry name" value="BETA-GLUCOSIDASE"/>
    <property type="match status" value="1"/>
</dbReference>
<dbReference type="InterPro" id="IPR050288">
    <property type="entry name" value="Cellulose_deg_GH3"/>
</dbReference>
<dbReference type="InterPro" id="IPR017853">
    <property type="entry name" value="GH"/>
</dbReference>
<keyword evidence="7" id="KW-1185">Reference proteome</keyword>
<dbReference type="Gene3D" id="2.60.40.10">
    <property type="entry name" value="Immunoglobulins"/>
    <property type="match status" value="1"/>
</dbReference>
<evidence type="ECO:0000256" key="1">
    <source>
        <dbReference type="ARBA" id="ARBA00005336"/>
    </source>
</evidence>
<dbReference type="PANTHER" id="PTHR42715:SF10">
    <property type="entry name" value="BETA-GLUCOSIDASE"/>
    <property type="match status" value="1"/>
</dbReference>
<keyword evidence="3" id="KW-0812">Transmembrane</keyword>
<accession>A0ABP3AW88</accession>
<comment type="caution">
    <text evidence="6">The sequence shown here is derived from an EMBL/GenBank/DDBJ whole genome shotgun (WGS) entry which is preliminary data.</text>
</comment>
<dbReference type="Gene3D" id="3.40.50.1700">
    <property type="entry name" value="Glycoside hydrolase family 3 C-terminal domain"/>
    <property type="match status" value="1"/>
</dbReference>
<feature type="transmembrane region" description="Helical" evidence="3">
    <location>
        <begin position="951"/>
        <end position="971"/>
    </location>
</feature>
<evidence type="ECO:0000313" key="6">
    <source>
        <dbReference type="EMBL" id="EUJ29136.1"/>
    </source>
</evidence>
<protein>
    <submittedName>
        <fullName evidence="6">Beta-glucosidase</fullName>
    </submittedName>
</protein>
<keyword evidence="4" id="KW-0732">Signal</keyword>
<dbReference type="Pfam" id="PF00933">
    <property type="entry name" value="Glyco_hydro_3"/>
    <property type="match status" value="1"/>
</dbReference>
<keyword evidence="2" id="KW-0378">Hydrolase</keyword>
<dbReference type="EMBL" id="AODF01000026">
    <property type="protein sequence ID" value="EUJ29136.1"/>
    <property type="molecule type" value="Genomic_DNA"/>
</dbReference>